<dbReference type="AlphaFoldDB" id="A0AAN8G974"/>
<feature type="region of interest" description="Disordered" evidence="1">
    <location>
        <begin position="68"/>
        <end position="94"/>
    </location>
</feature>
<evidence type="ECO:0000256" key="1">
    <source>
        <dbReference type="SAM" id="MobiDB-lite"/>
    </source>
</evidence>
<comment type="caution">
    <text evidence="2">The sequence shown here is derived from an EMBL/GenBank/DDBJ whole genome shotgun (WGS) entry which is preliminary data.</text>
</comment>
<feature type="compositionally biased region" description="Basic and acidic residues" evidence="1">
    <location>
        <begin position="85"/>
        <end position="94"/>
    </location>
</feature>
<protein>
    <submittedName>
        <fullName evidence="2">Uncharacterized protein</fullName>
    </submittedName>
</protein>
<keyword evidence="3" id="KW-1185">Reference proteome</keyword>
<name>A0AAN8G974_TRICO</name>
<organism evidence="2 3">
    <name type="scientific">Trichostrongylus colubriformis</name>
    <name type="common">Black scour worm</name>
    <dbReference type="NCBI Taxonomy" id="6319"/>
    <lineage>
        <taxon>Eukaryota</taxon>
        <taxon>Metazoa</taxon>
        <taxon>Ecdysozoa</taxon>
        <taxon>Nematoda</taxon>
        <taxon>Chromadorea</taxon>
        <taxon>Rhabditida</taxon>
        <taxon>Rhabditina</taxon>
        <taxon>Rhabditomorpha</taxon>
        <taxon>Strongyloidea</taxon>
        <taxon>Trichostrongylidae</taxon>
        <taxon>Trichostrongylus</taxon>
    </lineage>
</organism>
<dbReference type="EMBL" id="WIXE01008241">
    <property type="protein sequence ID" value="KAK5979568.1"/>
    <property type="molecule type" value="Genomic_DNA"/>
</dbReference>
<evidence type="ECO:0000313" key="3">
    <source>
        <dbReference type="Proteomes" id="UP001331761"/>
    </source>
</evidence>
<feature type="compositionally biased region" description="Polar residues" evidence="1">
    <location>
        <begin position="71"/>
        <end position="84"/>
    </location>
</feature>
<dbReference type="Proteomes" id="UP001331761">
    <property type="component" value="Unassembled WGS sequence"/>
</dbReference>
<proteinExistence type="predicted"/>
<reference evidence="2 3" key="1">
    <citation type="submission" date="2019-10" db="EMBL/GenBank/DDBJ databases">
        <title>Assembly and Annotation for the nematode Trichostrongylus colubriformis.</title>
        <authorList>
            <person name="Martin J."/>
        </authorList>
    </citation>
    <scope>NUCLEOTIDE SEQUENCE [LARGE SCALE GENOMIC DNA]</scope>
    <source>
        <strain evidence="2">G859</strain>
        <tissue evidence="2">Whole worm</tissue>
    </source>
</reference>
<sequence length="205" mass="24079">MITTDSRIIRSDTGSIMFTLLSFIGIVNIDYHEYIKHIIQIRFLLRHRMYKAGHSAVSRTALPSIQHKQRSTYSYQQRPQVLQKTTEKRQMTSERERDQLLLQSLLQSEISVPVFNKTKLKRNNTPLTLTPPSTPSSPLIEQQIEFLHNSWRSFHETPNGEADPTIVVYRRRKELPPDFEPFNIDRFLAEKLLKELDIDPKFAIF</sequence>
<accession>A0AAN8G974</accession>
<gene>
    <name evidence="2" type="ORF">GCK32_003743</name>
</gene>
<evidence type="ECO:0000313" key="2">
    <source>
        <dbReference type="EMBL" id="KAK5979568.1"/>
    </source>
</evidence>